<evidence type="ECO:0000256" key="3">
    <source>
        <dbReference type="ARBA" id="ARBA00010946"/>
    </source>
</evidence>
<dbReference type="EMBL" id="JACGCM010001394">
    <property type="protein sequence ID" value="KAF6155992.1"/>
    <property type="molecule type" value="Genomic_DNA"/>
</dbReference>
<protein>
    <recommendedName>
        <fullName evidence="5">H(+)-transporting two-sector ATPase</fullName>
        <ecNumber evidence="5">7.1.2.2</ecNumber>
    </recommendedName>
    <alternativeName>
        <fullName evidence="18">Mitochondrial protein YMF19</fullName>
    </alternativeName>
</protein>
<dbReference type="EC" id="7.1.2.2" evidence="5"/>
<feature type="domain" description="ATP synthase YMF19-like N-terminal" evidence="21">
    <location>
        <begin position="11"/>
        <end position="97"/>
    </location>
</feature>
<keyword evidence="7" id="KW-0138">CF(0)</keyword>
<dbReference type="OrthoDB" id="1879916at2759"/>
<keyword evidence="9" id="KW-0547">Nucleotide-binding</keyword>
<gene>
    <name evidence="23" type="ORF">GIB67_030080</name>
</gene>
<dbReference type="GO" id="GO:0006754">
    <property type="term" value="P:ATP biosynthetic process"/>
    <property type="evidence" value="ECO:0007669"/>
    <property type="project" value="UniProtKB-KW"/>
</dbReference>
<evidence type="ECO:0000259" key="21">
    <source>
        <dbReference type="Pfam" id="PF02326"/>
    </source>
</evidence>
<evidence type="ECO:0000256" key="11">
    <source>
        <dbReference type="ARBA" id="ARBA00022840"/>
    </source>
</evidence>
<evidence type="ECO:0000256" key="16">
    <source>
        <dbReference type="ARBA" id="ARBA00023136"/>
    </source>
</evidence>
<evidence type="ECO:0000256" key="1">
    <source>
        <dbReference type="ARBA" id="ARBA00003096"/>
    </source>
</evidence>
<dbReference type="AlphaFoldDB" id="A0A7J7MMI8"/>
<keyword evidence="6" id="KW-0813">Transport</keyword>
<name>A0A7J7MMI8_9MAGN</name>
<keyword evidence="24" id="KW-1185">Reference proteome</keyword>
<evidence type="ECO:0000256" key="10">
    <source>
        <dbReference type="ARBA" id="ARBA00022781"/>
    </source>
</evidence>
<evidence type="ECO:0000259" key="22">
    <source>
        <dbReference type="Pfam" id="PF06449"/>
    </source>
</evidence>
<dbReference type="PANTHER" id="PTHR36816:SF1">
    <property type="entry name" value="ATP SYNTHASE PROTEIN YMF19"/>
    <property type="match status" value="1"/>
</dbReference>
<evidence type="ECO:0000313" key="23">
    <source>
        <dbReference type="EMBL" id="KAF6155992.1"/>
    </source>
</evidence>
<keyword evidence="17" id="KW-0066">ATP synthesis</keyword>
<dbReference type="GO" id="GO:0045259">
    <property type="term" value="C:proton-transporting ATP synthase complex"/>
    <property type="evidence" value="ECO:0007669"/>
    <property type="project" value="UniProtKB-KW"/>
</dbReference>
<evidence type="ECO:0000256" key="7">
    <source>
        <dbReference type="ARBA" id="ARBA00022547"/>
    </source>
</evidence>
<evidence type="ECO:0000256" key="4">
    <source>
        <dbReference type="ARBA" id="ARBA00011648"/>
    </source>
</evidence>
<dbReference type="PANTHER" id="PTHR36816">
    <property type="entry name" value="ATP SYNTHASE PROTEIN YMF19"/>
    <property type="match status" value="1"/>
</dbReference>
<evidence type="ECO:0000256" key="13">
    <source>
        <dbReference type="ARBA" id="ARBA00022989"/>
    </source>
</evidence>
<evidence type="ECO:0000313" key="24">
    <source>
        <dbReference type="Proteomes" id="UP000541444"/>
    </source>
</evidence>
<evidence type="ECO:0000256" key="15">
    <source>
        <dbReference type="ARBA" id="ARBA00023128"/>
    </source>
</evidence>
<evidence type="ECO:0000256" key="12">
    <source>
        <dbReference type="ARBA" id="ARBA00022967"/>
    </source>
</evidence>
<feature type="domain" description="ATP synthase YMF19 uncharacterised C-terminal" evidence="22">
    <location>
        <begin position="129"/>
        <end position="166"/>
    </location>
</feature>
<proteinExistence type="inferred from homology"/>
<accession>A0A7J7MMI8</accession>
<keyword evidence="13 20" id="KW-1133">Transmembrane helix</keyword>
<evidence type="ECO:0000256" key="18">
    <source>
        <dbReference type="ARBA" id="ARBA00030649"/>
    </source>
</evidence>
<keyword evidence="15" id="KW-0496">Mitochondrion</keyword>
<keyword evidence="10" id="KW-0375">Hydrogen ion transport</keyword>
<dbReference type="GO" id="GO:0031966">
    <property type="term" value="C:mitochondrial membrane"/>
    <property type="evidence" value="ECO:0007669"/>
    <property type="project" value="UniProtKB-SubCell"/>
</dbReference>
<keyword evidence="12" id="KW-1278">Translocase</keyword>
<organism evidence="23 24">
    <name type="scientific">Kingdonia uniflora</name>
    <dbReference type="NCBI Taxonomy" id="39325"/>
    <lineage>
        <taxon>Eukaryota</taxon>
        <taxon>Viridiplantae</taxon>
        <taxon>Streptophyta</taxon>
        <taxon>Embryophyta</taxon>
        <taxon>Tracheophyta</taxon>
        <taxon>Spermatophyta</taxon>
        <taxon>Magnoliopsida</taxon>
        <taxon>Ranunculales</taxon>
        <taxon>Circaeasteraceae</taxon>
        <taxon>Kingdonia</taxon>
    </lineage>
</organism>
<comment type="function">
    <text evidence="1">This is one of the chains of the nonenzymatic component (CF(0) subunit) of the mitochondrial ATPase complex.</text>
</comment>
<keyword evidence="11" id="KW-0067">ATP-binding</keyword>
<keyword evidence="8 20" id="KW-0812">Transmembrane</keyword>
<dbReference type="InterPro" id="IPR003319">
    <property type="entry name" value="YMF19-like_N"/>
</dbReference>
<keyword evidence="16 20" id="KW-0472">Membrane</keyword>
<evidence type="ECO:0000256" key="20">
    <source>
        <dbReference type="SAM" id="Phobius"/>
    </source>
</evidence>
<dbReference type="Pfam" id="PF02326">
    <property type="entry name" value="YMF19"/>
    <property type="match status" value="1"/>
</dbReference>
<evidence type="ECO:0000256" key="6">
    <source>
        <dbReference type="ARBA" id="ARBA00022448"/>
    </source>
</evidence>
<dbReference type="Pfam" id="PF06449">
    <property type="entry name" value="YMF19_C"/>
    <property type="match status" value="1"/>
</dbReference>
<comment type="subcellular location">
    <subcellularLocation>
        <location evidence="2">Mitochondrion membrane</location>
        <topology evidence="2">Single-pass membrane protein</topology>
    </subcellularLocation>
</comment>
<comment type="similarity">
    <text evidence="3">Belongs to the ATPase protein YMF19 family.</text>
</comment>
<keyword evidence="14" id="KW-0406">Ion transport</keyword>
<evidence type="ECO:0000256" key="14">
    <source>
        <dbReference type="ARBA" id="ARBA00023065"/>
    </source>
</evidence>
<evidence type="ECO:0000256" key="8">
    <source>
        <dbReference type="ARBA" id="ARBA00022692"/>
    </source>
</evidence>
<feature type="transmembrane region" description="Helical" evidence="20">
    <location>
        <begin position="16"/>
        <end position="36"/>
    </location>
</feature>
<evidence type="ECO:0000256" key="5">
    <source>
        <dbReference type="ARBA" id="ARBA00012473"/>
    </source>
</evidence>
<evidence type="ECO:0000256" key="17">
    <source>
        <dbReference type="ARBA" id="ARBA00023310"/>
    </source>
</evidence>
<evidence type="ECO:0000256" key="19">
    <source>
        <dbReference type="ARBA" id="ARBA00048383"/>
    </source>
</evidence>
<dbReference type="GO" id="GO:0005524">
    <property type="term" value="F:ATP binding"/>
    <property type="evidence" value="ECO:0007669"/>
    <property type="project" value="UniProtKB-KW"/>
</dbReference>
<dbReference type="InterPro" id="IPR009455">
    <property type="entry name" value="YMF19"/>
</dbReference>
<dbReference type="GO" id="GO:1902600">
    <property type="term" value="P:proton transmembrane transport"/>
    <property type="evidence" value="ECO:0007669"/>
    <property type="project" value="UniProtKB-KW"/>
</dbReference>
<reference evidence="23 24" key="1">
    <citation type="journal article" date="2020" name="IScience">
        <title>Genome Sequencing of the Endangered Kingdonia uniflora (Circaeasteraceae, Ranunculales) Reveals Potential Mechanisms of Evolutionary Specialization.</title>
        <authorList>
            <person name="Sun Y."/>
            <person name="Deng T."/>
            <person name="Zhang A."/>
            <person name="Moore M.J."/>
            <person name="Landis J.B."/>
            <person name="Lin N."/>
            <person name="Zhang H."/>
            <person name="Zhang X."/>
            <person name="Huang J."/>
            <person name="Zhang X."/>
            <person name="Sun H."/>
            <person name="Wang H."/>
        </authorList>
    </citation>
    <scope>NUCLEOTIDE SEQUENCE [LARGE SCALE GENOMIC DNA]</scope>
    <source>
        <strain evidence="23">TB1705</strain>
        <tissue evidence="23">Leaf</tissue>
    </source>
</reference>
<comment type="subunit">
    <text evidence="4">F-type ATPases have 2 components, CF(1) - the catalytic core - and CF(0) - the membrane proton channel. CF(1) has five subunits: alpha(3), beta(3), gamma(1), delta(1), epsilon(1). CF(0) has three main subunits: a, b and c.</text>
</comment>
<comment type="caution">
    <text evidence="23">The sequence shown here is derived from an EMBL/GenBank/DDBJ whole genome shotgun (WGS) entry which is preliminary data.</text>
</comment>
<evidence type="ECO:0000256" key="9">
    <source>
        <dbReference type="ARBA" id="ARBA00022741"/>
    </source>
</evidence>
<evidence type="ECO:0000256" key="2">
    <source>
        <dbReference type="ARBA" id="ARBA00004304"/>
    </source>
</evidence>
<dbReference type="Proteomes" id="UP000541444">
    <property type="component" value="Unassembled WGS sequence"/>
</dbReference>
<dbReference type="InterPro" id="IPR044975">
    <property type="entry name" value="YMF19-like"/>
</dbReference>
<comment type="catalytic activity">
    <reaction evidence="19">
        <text>ATP + H2O + 4 H(+)(in) = ADP + phosphate + 5 H(+)(out)</text>
        <dbReference type="Rhea" id="RHEA:57720"/>
        <dbReference type="ChEBI" id="CHEBI:15377"/>
        <dbReference type="ChEBI" id="CHEBI:15378"/>
        <dbReference type="ChEBI" id="CHEBI:30616"/>
        <dbReference type="ChEBI" id="CHEBI:43474"/>
        <dbReference type="ChEBI" id="CHEBI:456216"/>
        <dbReference type="EC" id="7.1.2.2"/>
    </reaction>
</comment>
<sequence>MDDQSPKLRMPQLDQFTYFTQFLWLCLLFFAFYIAVCNDGDGLLGISRILKLRNQLLSHGFQGDNSSRDDSHSRTLALEEISRKGLNAGVSYLYSSLSEVSHSCRPSLISSQGALLERQGKPPVGYSFLISSFGEISGARGMERNVFYLISKSSSSTPFSGTTLRNDIMLIHVSHGQGSIA</sequence>